<dbReference type="Proteomes" id="UP000460435">
    <property type="component" value="Unassembled WGS sequence"/>
</dbReference>
<reference evidence="2 3" key="1">
    <citation type="submission" date="2019-11" db="EMBL/GenBank/DDBJ databases">
        <authorList>
            <person name="Li X.-J."/>
            <person name="Feng X.-M."/>
        </authorList>
    </citation>
    <scope>NUCLEOTIDE SEQUENCE [LARGE SCALE GENOMIC DNA]</scope>
    <source>
        <strain evidence="2 3">XMNu-373</strain>
    </source>
</reference>
<dbReference type="EMBL" id="WLZY01000002">
    <property type="protein sequence ID" value="NDL57027.1"/>
    <property type="molecule type" value="Genomic_DNA"/>
</dbReference>
<dbReference type="AlphaFoldDB" id="A0A7K3M1W1"/>
<name>A0A7K3M1W1_9ACTN</name>
<dbReference type="RefSeq" id="WP_162449395.1">
    <property type="nucleotide sequence ID" value="NZ_WLZY01000002.1"/>
</dbReference>
<gene>
    <name evidence="2" type="ORF">F7O44_08080</name>
</gene>
<accession>A0A7K3M1W1</accession>
<comment type="caution">
    <text evidence="2">The sequence shown here is derived from an EMBL/GenBank/DDBJ whole genome shotgun (WGS) entry which is preliminary data.</text>
</comment>
<organism evidence="2 3">
    <name type="scientific">Phytoactinopolyspora mesophila</name>
    <dbReference type="NCBI Taxonomy" id="2650750"/>
    <lineage>
        <taxon>Bacteria</taxon>
        <taxon>Bacillati</taxon>
        <taxon>Actinomycetota</taxon>
        <taxon>Actinomycetes</taxon>
        <taxon>Jiangellales</taxon>
        <taxon>Jiangellaceae</taxon>
        <taxon>Phytoactinopolyspora</taxon>
    </lineage>
</organism>
<protein>
    <submittedName>
        <fullName evidence="2">Uncharacterized protein</fullName>
    </submittedName>
</protein>
<keyword evidence="1" id="KW-1133">Transmembrane helix</keyword>
<sequence length="68" mass="7329">MSDRILTVTTRLAEFGVRIGDRLASARREKGASALEYVIVAAILFPIVVAAAVWIGSVISSRSEEIQP</sequence>
<feature type="transmembrane region" description="Helical" evidence="1">
    <location>
        <begin position="37"/>
        <end position="59"/>
    </location>
</feature>
<keyword evidence="1" id="KW-0472">Membrane</keyword>
<proteinExistence type="predicted"/>
<evidence type="ECO:0000313" key="2">
    <source>
        <dbReference type="EMBL" id="NDL57027.1"/>
    </source>
</evidence>
<evidence type="ECO:0000313" key="3">
    <source>
        <dbReference type="Proteomes" id="UP000460435"/>
    </source>
</evidence>
<keyword evidence="3" id="KW-1185">Reference proteome</keyword>
<keyword evidence="1" id="KW-0812">Transmembrane</keyword>
<evidence type="ECO:0000256" key="1">
    <source>
        <dbReference type="SAM" id="Phobius"/>
    </source>
</evidence>